<gene>
    <name evidence="3" type="ORF">NA8A_16878</name>
</gene>
<dbReference type="PANTHER" id="PTHR36302:SF1">
    <property type="entry name" value="COPPER CHAPERONE PCU(A)C"/>
    <property type="match status" value="1"/>
</dbReference>
<feature type="chain" id="PRO_5003866355" description="YncI copper-binding domain-containing protein" evidence="1">
    <location>
        <begin position="26"/>
        <end position="342"/>
    </location>
</feature>
<keyword evidence="1" id="KW-0732">Signal</keyword>
<dbReference type="InterPro" id="IPR038507">
    <property type="entry name" value="YcnI-like_sf"/>
</dbReference>
<protein>
    <recommendedName>
        <fullName evidence="2">YncI copper-binding domain-containing protein</fullName>
    </recommendedName>
</protein>
<evidence type="ECO:0000259" key="2">
    <source>
        <dbReference type="Pfam" id="PF07987"/>
    </source>
</evidence>
<dbReference type="STRING" id="721133.SAMN05216176_108150"/>
<dbReference type="AlphaFoldDB" id="K2PJ65"/>
<dbReference type="InterPro" id="IPR007410">
    <property type="entry name" value="LpqE-like"/>
</dbReference>
<dbReference type="Pfam" id="PF04314">
    <property type="entry name" value="PCuAC"/>
    <property type="match status" value="1"/>
</dbReference>
<dbReference type="Proteomes" id="UP000007374">
    <property type="component" value="Unassembled WGS sequence"/>
</dbReference>
<proteinExistence type="predicted"/>
<dbReference type="Pfam" id="PF07987">
    <property type="entry name" value="DUF1775"/>
    <property type="match status" value="1"/>
</dbReference>
<reference evidence="3 4" key="1">
    <citation type="journal article" date="2012" name="J. Bacteriol.">
        <title>Genome Sequence of Nitratireductor indicus Type Strain C115.</title>
        <authorList>
            <person name="Lai Q."/>
            <person name="Li G."/>
            <person name="Yu Z."/>
            <person name="Shao Z."/>
        </authorList>
    </citation>
    <scope>NUCLEOTIDE SEQUENCE [LARGE SCALE GENOMIC DNA]</scope>
    <source>
        <strain evidence="3 4">C115</strain>
    </source>
</reference>
<dbReference type="PIRSF" id="PIRSF037139">
    <property type="entry name" value="UCP037139"/>
    <property type="match status" value="1"/>
</dbReference>
<dbReference type="RefSeq" id="WP_009451577.1">
    <property type="nucleotide sequence ID" value="NZ_AMSI01000012.1"/>
</dbReference>
<dbReference type="PATRIC" id="fig|1231190.3.peg.3491"/>
<accession>K2PJ65</accession>
<dbReference type="CDD" id="cd08545">
    <property type="entry name" value="YcnI_like"/>
    <property type="match status" value="1"/>
</dbReference>
<dbReference type="EMBL" id="AMSI01000012">
    <property type="protein sequence ID" value="EKF41187.1"/>
    <property type="molecule type" value="Genomic_DNA"/>
</dbReference>
<dbReference type="OrthoDB" id="9796962at2"/>
<evidence type="ECO:0000313" key="3">
    <source>
        <dbReference type="EMBL" id="EKF41187.1"/>
    </source>
</evidence>
<comment type="caution">
    <text evidence="3">The sequence shown here is derived from an EMBL/GenBank/DDBJ whole genome shotgun (WGS) entry which is preliminary data.</text>
</comment>
<dbReference type="InterPro" id="IPR058248">
    <property type="entry name" value="Lxx211020-like"/>
</dbReference>
<feature type="domain" description="YncI copper-binding" evidence="2">
    <location>
        <begin position="24"/>
        <end position="168"/>
    </location>
</feature>
<dbReference type="SUPFAM" id="SSF110087">
    <property type="entry name" value="DR1885-like metal-binding protein"/>
    <property type="match status" value="1"/>
</dbReference>
<sequence length="342" mass="35516">MRQFLFASAATLLPLFSISSAGAHAVLETPAAKPGSYKAVLVIPHGCAGQATNSVHVEVPEGFISVKPMPKPGWTINVETGDYAKSYSSHGKPVMSGVKAVSWSGGDLPDDQFDEFSLRGTLSGVEAGEKLFFKTVQKCADGEVTWTDIPAEGQDAHALENPAPGLTILAAEPAAGHHGHGAAQAHEHMGAAQAHDHMALAQVAAGDLRITEARARAMLPGQPSGGGYLTIENTGDASDRLVGISSSAAGKVEVHTMEMKNDVMVMRPVEGGLEIPAGETVTLKPGGLHIMFMQVAKPFQEGASVPVTLEFEKAGKVELELAVGSARGDGPAMDHSGHSHGK</sequence>
<dbReference type="Gene3D" id="2.60.40.1890">
    <property type="entry name" value="PCu(A)C copper chaperone"/>
    <property type="match status" value="1"/>
</dbReference>
<dbReference type="PANTHER" id="PTHR36302">
    <property type="entry name" value="BLR7088 PROTEIN"/>
    <property type="match status" value="1"/>
</dbReference>
<dbReference type="InterPro" id="IPR021174">
    <property type="entry name" value="UCP037139"/>
</dbReference>
<dbReference type="InterPro" id="IPR036182">
    <property type="entry name" value="PCuAC_sf"/>
</dbReference>
<organism evidence="3 4">
    <name type="scientific">Nitratireductor indicus C115</name>
    <dbReference type="NCBI Taxonomy" id="1231190"/>
    <lineage>
        <taxon>Bacteria</taxon>
        <taxon>Pseudomonadati</taxon>
        <taxon>Pseudomonadota</taxon>
        <taxon>Alphaproteobacteria</taxon>
        <taxon>Hyphomicrobiales</taxon>
        <taxon>Phyllobacteriaceae</taxon>
        <taxon>Nitratireductor</taxon>
    </lineage>
</organism>
<dbReference type="InterPro" id="IPR012533">
    <property type="entry name" value="YcnI-copper_dom"/>
</dbReference>
<dbReference type="eggNOG" id="COG4549">
    <property type="taxonomic scope" value="Bacteria"/>
</dbReference>
<evidence type="ECO:0000313" key="4">
    <source>
        <dbReference type="Proteomes" id="UP000007374"/>
    </source>
</evidence>
<evidence type="ECO:0000256" key="1">
    <source>
        <dbReference type="SAM" id="SignalP"/>
    </source>
</evidence>
<dbReference type="eggNOG" id="COG2847">
    <property type="taxonomic scope" value="Bacteria"/>
</dbReference>
<feature type="signal peptide" evidence="1">
    <location>
        <begin position="1"/>
        <end position="25"/>
    </location>
</feature>
<name>K2PJ65_9HYPH</name>
<dbReference type="Gene3D" id="2.60.40.2230">
    <property type="entry name" value="Uncharacterised protein YcnI-like PF07987, DUF1775"/>
    <property type="match status" value="1"/>
</dbReference>
<keyword evidence="4" id="KW-1185">Reference proteome</keyword>